<keyword evidence="4" id="KW-0862">Zinc</keyword>
<evidence type="ECO:0000256" key="3">
    <source>
        <dbReference type="ARBA" id="ARBA00022771"/>
    </source>
</evidence>
<keyword evidence="2" id="KW-0479">Metal-binding</keyword>
<evidence type="ECO:0008006" key="8">
    <source>
        <dbReference type="Google" id="ProtNLM"/>
    </source>
</evidence>
<dbReference type="Proteomes" id="UP000313359">
    <property type="component" value="Unassembled WGS sequence"/>
</dbReference>
<keyword evidence="5" id="KW-0539">Nucleus</keyword>
<sequence>MSSWAMSKSYGKYLAEHLVEVLKKFGIDNKICGVTVDNATNNTTMLMHMTTLISGFWGVKVHVRCFSHILNIVLKGILLQFKKLHKGTPSKKGNNNDDDYDGGHYIEADNFSILNEAPKQSTQTDKEHKECKHRQGIRELEDPLAAIELDCAHDANEEDDRDDDREVADNILIDTLNDEHPELMT</sequence>
<dbReference type="InterPro" id="IPR052035">
    <property type="entry name" value="ZnF_BED_domain_contain"/>
</dbReference>
<organism evidence="6 7">
    <name type="scientific">Lentinus tigrinus ALCF2SS1-6</name>
    <dbReference type="NCBI Taxonomy" id="1328759"/>
    <lineage>
        <taxon>Eukaryota</taxon>
        <taxon>Fungi</taxon>
        <taxon>Dikarya</taxon>
        <taxon>Basidiomycota</taxon>
        <taxon>Agaricomycotina</taxon>
        <taxon>Agaricomycetes</taxon>
        <taxon>Polyporales</taxon>
        <taxon>Polyporaceae</taxon>
        <taxon>Lentinus</taxon>
    </lineage>
</organism>
<keyword evidence="7" id="KW-1185">Reference proteome</keyword>
<evidence type="ECO:0000313" key="7">
    <source>
        <dbReference type="Proteomes" id="UP000313359"/>
    </source>
</evidence>
<dbReference type="InterPro" id="IPR012337">
    <property type="entry name" value="RNaseH-like_sf"/>
</dbReference>
<evidence type="ECO:0000256" key="1">
    <source>
        <dbReference type="ARBA" id="ARBA00004123"/>
    </source>
</evidence>
<keyword evidence="3" id="KW-0863">Zinc-finger</keyword>
<dbReference type="PANTHER" id="PTHR46481:SF10">
    <property type="entry name" value="ZINC FINGER BED DOMAIN-CONTAINING PROTEIN 39"/>
    <property type="match status" value="1"/>
</dbReference>
<dbReference type="PANTHER" id="PTHR46481">
    <property type="entry name" value="ZINC FINGER BED DOMAIN-CONTAINING PROTEIN 4"/>
    <property type="match status" value="1"/>
</dbReference>
<protein>
    <recommendedName>
        <fullName evidence="8">DUF659 domain-containing protein</fullName>
    </recommendedName>
</protein>
<dbReference type="EMBL" id="ML122256">
    <property type="protein sequence ID" value="RPD63273.1"/>
    <property type="molecule type" value="Genomic_DNA"/>
</dbReference>
<proteinExistence type="predicted"/>
<evidence type="ECO:0000256" key="5">
    <source>
        <dbReference type="ARBA" id="ARBA00023242"/>
    </source>
</evidence>
<dbReference type="GO" id="GO:0008270">
    <property type="term" value="F:zinc ion binding"/>
    <property type="evidence" value="ECO:0007669"/>
    <property type="project" value="UniProtKB-KW"/>
</dbReference>
<dbReference type="GO" id="GO:0005634">
    <property type="term" value="C:nucleus"/>
    <property type="evidence" value="ECO:0007669"/>
    <property type="project" value="UniProtKB-SubCell"/>
</dbReference>
<reference evidence="6" key="1">
    <citation type="journal article" date="2018" name="Genome Biol. Evol.">
        <title>Genomics and development of Lentinus tigrinus, a white-rot wood-decaying mushroom with dimorphic fruiting bodies.</title>
        <authorList>
            <person name="Wu B."/>
            <person name="Xu Z."/>
            <person name="Knudson A."/>
            <person name="Carlson A."/>
            <person name="Chen N."/>
            <person name="Kovaka S."/>
            <person name="LaButti K."/>
            <person name="Lipzen A."/>
            <person name="Pennachio C."/>
            <person name="Riley R."/>
            <person name="Schakwitz W."/>
            <person name="Umezawa K."/>
            <person name="Ohm R.A."/>
            <person name="Grigoriev I.V."/>
            <person name="Nagy L.G."/>
            <person name="Gibbons J."/>
            <person name="Hibbett D."/>
        </authorList>
    </citation>
    <scope>NUCLEOTIDE SEQUENCE [LARGE SCALE GENOMIC DNA]</scope>
    <source>
        <strain evidence="6">ALCF2SS1-6</strain>
    </source>
</reference>
<dbReference type="AlphaFoldDB" id="A0A5C2SHN9"/>
<dbReference type="OrthoDB" id="2748837at2759"/>
<accession>A0A5C2SHN9</accession>
<dbReference type="SUPFAM" id="SSF53098">
    <property type="entry name" value="Ribonuclease H-like"/>
    <property type="match status" value="1"/>
</dbReference>
<comment type="subcellular location">
    <subcellularLocation>
        <location evidence="1">Nucleus</location>
    </subcellularLocation>
</comment>
<evidence type="ECO:0000256" key="4">
    <source>
        <dbReference type="ARBA" id="ARBA00022833"/>
    </source>
</evidence>
<name>A0A5C2SHN9_9APHY</name>
<evidence type="ECO:0000256" key="2">
    <source>
        <dbReference type="ARBA" id="ARBA00022723"/>
    </source>
</evidence>
<evidence type="ECO:0000313" key="6">
    <source>
        <dbReference type="EMBL" id="RPD63273.1"/>
    </source>
</evidence>
<gene>
    <name evidence="6" type="ORF">L227DRAFT_608541</name>
</gene>